<sequence length="227" mass="24408">MGHRETVLKKATLKGLLESPWRSEDTYVTAGAYMHCSFGSHEEVLNKQEPNGIYINGSPMLTVEDCKVSLSTPNTIVGIPFDRMGQEIDGNFYSFGYCRSALHPMKKAEDAGAGKPSDPSYMFDPDPDEPTFNLPVYPCAPKLMEAPAPSGAPFKSAPPMGLPSGLPSLSAMLEKLKGPQWTNGSPSVSIQGAAALTSKSCLFCQYGGQIRLLTNGMDPAPPEFSVR</sequence>
<evidence type="ECO:0008006" key="3">
    <source>
        <dbReference type="Google" id="ProtNLM"/>
    </source>
</evidence>
<organism evidence="1 2">
    <name type="scientific">Paenibacillus algorifonticola</name>
    <dbReference type="NCBI Taxonomy" id="684063"/>
    <lineage>
        <taxon>Bacteria</taxon>
        <taxon>Bacillati</taxon>
        <taxon>Bacillota</taxon>
        <taxon>Bacilli</taxon>
        <taxon>Bacillales</taxon>
        <taxon>Paenibacillaceae</taxon>
        <taxon>Paenibacillus</taxon>
    </lineage>
</organism>
<name>A0A1I2J150_9BACL</name>
<dbReference type="EMBL" id="FONN01000048">
    <property type="protein sequence ID" value="SFF47730.1"/>
    <property type="molecule type" value="Genomic_DNA"/>
</dbReference>
<evidence type="ECO:0000313" key="2">
    <source>
        <dbReference type="Proteomes" id="UP000183410"/>
    </source>
</evidence>
<evidence type="ECO:0000313" key="1">
    <source>
        <dbReference type="EMBL" id="SFF47730.1"/>
    </source>
</evidence>
<dbReference type="Proteomes" id="UP000183410">
    <property type="component" value="Unassembled WGS sequence"/>
</dbReference>
<dbReference type="RefSeq" id="WP_046234913.1">
    <property type="nucleotide sequence ID" value="NZ_FONN01000048.1"/>
</dbReference>
<dbReference type="OrthoDB" id="2565645at2"/>
<reference evidence="2" key="1">
    <citation type="submission" date="2016-10" db="EMBL/GenBank/DDBJ databases">
        <authorList>
            <person name="Varghese N."/>
            <person name="Submissions S."/>
        </authorList>
    </citation>
    <scope>NUCLEOTIDE SEQUENCE [LARGE SCALE GENOMIC DNA]</scope>
    <source>
        <strain evidence="2">CGMCC 1.10223</strain>
    </source>
</reference>
<protein>
    <recommendedName>
        <fullName evidence="3">DUF4280 domain-containing protein</fullName>
    </recommendedName>
</protein>
<gene>
    <name evidence="1" type="ORF">SAMN04487969_1484</name>
</gene>
<dbReference type="InterPro" id="IPR025460">
    <property type="entry name" value="DUF4280"/>
</dbReference>
<dbReference type="Pfam" id="PF14107">
    <property type="entry name" value="DUF4280"/>
    <property type="match status" value="1"/>
</dbReference>
<accession>A0A1I2J150</accession>
<dbReference type="AlphaFoldDB" id="A0A1I2J150"/>
<keyword evidence="2" id="KW-1185">Reference proteome</keyword>
<proteinExistence type="predicted"/>